<keyword evidence="4" id="KW-1185">Reference proteome</keyword>
<evidence type="ECO:0000313" key="2">
    <source>
        <dbReference type="EMBL" id="SDD27781.1"/>
    </source>
</evidence>
<dbReference type="Proteomes" id="UP000199320">
    <property type="component" value="Unassembled WGS sequence"/>
</dbReference>
<feature type="compositionally biased region" description="Polar residues" evidence="1">
    <location>
        <begin position="38"/>
        <end position="47"/>
    </location>
</feature>
<dbReference type="RefSeq" id="WP_175542144.1">
    <property type="nucleotide sequence ID" value="NZ_FMZP01000017.1"/>
</dbReference>
<evidence type="ECO:0000313" key="5">
    <source>
        <dbReference type="Proteomes" id="UP000324021"/>
    </source>
</evidence>
<dbReference type="OrthoDB" id="248140at2157"/>
<evidence type="ECO:0000313" key="3">
    <source>
        <dbReference type="EMBL" id="SET14754.1"/>
    </source>
</evidence>
<reference evidence="4 5" key="2">
    <citation type="submission" date="2016-10" db="EMBL/GenBank/DDBJ databases">
        <authorList>
            <person name="Varghese N."/>
            <person name="Submissions S."/>
        </authorList>
    </citation>
    <scope>NUCLEOTIDE SEQUENCE [LARGE SCALE GENOMIC DNA]</scope>
    <source>
        <strain evidence="2 5">CDM_1</strain>
        <strain evidence="4">CDM_6</strain>
    </source>
</reference>
<protein>
    <submittedName>
        <fullName evidence="2">Uncharacterized protein</fullName>
    </submittedName>
</protein>
<gene>
    <name evidence="3" type="ORF">SAMN04488694_10441</name>
    <name evidence="2" type="ORF">SAMN05192552_101738</name>
</gene>
<dbReference type="EMBL" id="FOIC01000004">
    <property type="protein sequence ID" value="SET14754.1"/>
    <property type="molecule type" value="Genomic_DNA"/>
</dbReference>
<dbReference type="Proteomes" id="UP000324021">
    <property type="component" value="Unassembled WGS sequence"/>
</dbReference>
<organism evidence="2 5">
    <name type="scientific">Natrinema hispanicum</name>
    <dbReference type="NCBI Taxonomy" id="392421"/>
    <lineage>
        <taxon>Archaea</taxon>
        <taxon>Methanobacteriati</taxon>
        <taxon>Methanobacteriota</taxon>
        <taxon>Stenosarchaea group</taxon>
        <taxon>Halobacteria</taxon>
        <taxon>Halobacteriales</taxon>
        <taxon>Natrialbaceae</taxon>
        <taxon>Natrinema</taxon>
    </lineage>
</organism>
<dbReference type="STRING" id="392421.SAMN04488694_10441"/>
<evidence type="ECO:0000256" key="1">
    <source>
        <dbReference type="SAM" id="MobiDB-lite"/>
    </source>
</evidence>
<accession>A0A1G6TFE8</accession>
<sequence>MIRTTARLAADYRPTSWLAIGTSDGLWLPVNSGEEPNRSNVTGSNTVADGIDGGPSKLLVDGLRRIESATIARQP</sequence>
<dbReference type="EMBL" id="FMZP01000017">
    <property type="protein sequence ID" value="SDD27781.1"/>
    <property type="molecule type" value="Genomic_DNA"/>
</dbReference>
<evidence type="ECO:0000313" key="4">
    <source>
        <dbReference type="Proteomes" id="UP000199320"/>
    </source>
</evidence>
<proteinExistence type="predicted"/>
<reference evidence="3" key="1">
    <citation type="submission" date="2016-10" db="EMBL/GenBank/DDBJ databases">
        <authorList>
            <person name="de Groot N.N."/>
        </authorList>
    </citation>
    <scope>NUCLEOTIDE SEQUENCE [LARGE SCALE GENOMIC DNA]</scope>
    <source>
        <strain evidence="3">CDM_6</strain>
    </source>
</reference>
<name>A0A1G6TFE8_9EURY</name>
<feature type="region of interest" description="Disordered" evidence="1">
    <location>
        <begin position="33"/>
        <end position="53"/>
    </location>
</feature>
<dbReference type="AlphaFoldDB" id="A0A1G6TFE8"/>